<reference evidence="1" key="1">
    <citation type="submission" date="2019-08" db="EMBL/GenBank/DDBJ databases">
        <authorList>
            <person name="Kucharzyk K."/>
            <person name="Murdoch R.W."/>
            <person name="Higgins S."/>
            <person name="Loffler F."/>
        </authorList>
    </citation>
    <scope>NUCLEOTIDE SEQUENCE</scope>
</reference>
<accession>A0A645ER26</accession>
<organism evidence="1">
    <name type="scientific">bioreactor metagenome</name>
    <dbReference type="NCBI Taxonomy" id="1076179"/>
    <lineage>
        <taxon>unclassified sequences</taxon>
        <taxon>metagenomes</taxon>
        <taxon>ecological metagenomes</taxon>
    </lineage>
</organism>
<dbReference type="AlphaFoldDB" id="A0A645ER26"/>
<evidence type="ECO:0000313" key="1">
    <source>
        <dbReference type="EMBL" id="MPN04287.1"/>
    </source>
</evidence>
<protein>
    <submittedName>
        <fullName evidence="1">Uncharacterized protein</fullName>
    </submittedName>
</protein>
<gene>
    <name evidence="1" type="ORF">SDC9_151523</name>
</gene>
<dbReference type="EMBL" id="VSSQ01050207">
    <property type="protein sequence ID" value="MPN04287.1"/>
    <property type="molecule type" value="Genomic_DNA"/>
</dbReference>
<sequence>MLAEFLHRQRLLLPENKHGNILRIGQSDFVEKRLVEANHLFGHRIERKTELVLQQQRAIVFLAGLLQSRRCGNLILTHHNRFLS</sequence>
<comment type="caution">
    <text evidence="1">The sequence shown here is derived from an EMBL/GenBank/DDBJ whole genome shotgun (WGS) entry which is preliminary data.</text>
</comment>
<proteinExistence type="predicted"/>
<name>A0A645ER26_9ZZZZ</name>